<feature type="region of interest" description="Disordered" evidence="1">
    <location>
        <begin position="1"/>
        <end position="20"/>
    </location>
</feature>
<sequence length="159" mass="17044">MGGKITPKTEGMLNNAPGQLMGSLHETISKKFTVLAKRERNSKDGEHPECSSKSHGKYTLELTIILKVKESKLAGPDLRPSGGYIELSAAGTVDGQEEGPNVPVSIDTDTDSKIDFCYSSEFDCEPKGFEIKDMGIPEEASRVSGLTMGILDPPGSQNV</sequence>
<evidence type="ECO:0000313" key="2">
    <source>
        <dbReference type="EMBL" id="KAJ1152167.1"/>
    </source>
</evidence>
<evidence type="ECO:0000256" key="1">
    <source>
        <dbReference type="SAM" id="MobiDB-lite"/>
    </source>
</evidence>
<protein>
    <submittedName>
        <fullName evidence="2">Uncharacterized protein</fullName>
    </submittedName>
</protein>
<organism evidence="2 3">
    <name type="scientific">Pleurodeles waltl</name>
    <name type="common">Iberian ribbed newt</name>
    <dbReference type="NCBI Taxonomy" id="8319"/>
    <lineage>
        <taxon>Eukaryota</taxon>
        <taxon>Metazoa</taxon>
        <taxon>Chordata</taxon>
        <taxon>Craniata</taxon>
        <taxon>Vertebrata</taxon>
        <taxon>Euteleostomi</taxon>
        <taxon>Amphibia</taxon>
        <taxon>Batrachia</taxon>
        <taxon>Caudata</taxon>
        <taxon>Salamandroidea</taxon>
        <taxon>Salamandridae</taxon>
        <taxon>Pleurodelinae</taxon>
        <taxon>Pleurodeles</taxon>
    </lineage>
</organism>
<gene>
    <name evidence="2" type="ORF">NDU88_004944</name>
</gene>
<accession>A0AAV7RK75</accession>
<dbReference type="AlphaFoldDB" id="A0AAV7RK75"/>
<dbReference type="Proteomes" id="UP001066276">
    <property type="component" value="Chromosome 5"/>
</dbReference>
<name>A0AAV7RK75_PLEWA</name>
<keyword evidence="3" id="KW-1185">Reference proteome</keyword>
<comment type="caution">
    <text evidence="2">The sequence shown here is derived from an EMBL/GenBank/DDBJ whole genome shotgun (WGS) entry which is preliminary data.</text>
</comment>
<reference evidence="2" key="1">
    <citation type="journal article" date="2022" name="bioRxiv">
        <title>Sequencing and chromosome-scale assembly of the giantPleurodeles waltlgenome.</title>
        <authorList>
            <person name="Brown T."/>
            <person name="Elewa A."/>
            <person name="Iarovenko S."/>
            <person name="Subramanian E."/>
            <person name="Araus A.J."/>
            <person name="Petzold A."/>
            <person name="Susuki M."/>
            <person name="Suzuki K.-i.T."/>
            <person name="Hayashi T."/>
            <person name="Toyoda A."/>
            <person name="Oliveira C."/>
            <person name="Osipova E."/>
            <person name="Leigh N.D."/>
            <person name="Simon A."/>
            <person name="Yun M.H."/>
        </authorList>
    </citation>
    <scope>NUCLEOTIDE SEQUENCE</scope>
    <source>
        <strain evidence="2">20211129_DDA</strain>
        <tissue evidence="2">Liver</tissue>
    </source>
</reference>
<proteinExistence type="predicted"/>
<evidence type="ECO:0000313" key="3">
    <source>
        <dbReference type="Proteomes" id="UP001066276"/>
    </source>
</evidence>
<dbReference type="EMBL" id="JANPWB010000009">
    <property type="protein sequence ID" value="KAJ1152167.1"/>
    <property type="molecule type" value="Genomic_DNA"/>
</dbReference>